<dbReference type="AlphaFoldDB" id="A0AAV5FLY6"/>
<organism evidence="2 3">
    <name type="scientific">Eleusine coracana subsp. coracana</name>
    <dbReference type="NCBI Taxonomy" id="191504"/>
    <lineage>
        <taxon>Eukaryota</taxon>
        <taxon>Viridiplantae</taxon>
        <taxon>Streptophyta</taxon>
        <taxon>Embryophyta</taxon>
        <taxon>Tracheophyta</taxon>
        <taxon>Spermatophyta</taxon>
        <taxon>Magnoliopsida</taxon>
        <taxon>Liliopsida</taxon>
        <taxon>Poales</taxon>
        <taxon>Poaceae</taxon>
        <taxon>PACMAD clade</taxon>
        <taxon>Chloridoideae</taxon>
        <taxon>Cynodonteae</taxon>
        <taxon>Eleusininae</taxon>
        <taxon>Eleusine</taxon>
    </lineage>
</organism>
<proteinExistence type="predicted"/>
<feature type="compositionally biased region" description="Basic and acidic residues" evidence="1">
    <location>
        <begin position="77"/>
        <end position="89"/>
    </location>
</feature>
<gene>
    <name evidence="2" type="primary">gb24802</name>
    <name evidence="2" type="ORF">PR202_gb24802</name>
</gene>
<evidence type="ECO:0000256" key="1">
    <source>
        <dbReference type="SAM" id="MobiDB-lite"/>
    </source>
</evidence>
<dbReference type="EMBL" id="BQKI01000088">
    <property type="protein sequence ID" value="GJN35981.1"/>
    <property type="molecule type" value="Genomic_DNA"/>
</dbReference>
<reference evidence="2" key="1">
    <citation type="journal article" date="2018" name="DNA Res.">
        <title>Multiple hybrid de novo genome assembly of finger millet, an orphan allotetraploid crop.</title>
        <authorList>
            <person name="Hatakeyama M."/>
            <person name="Aluri S."/>
            <person name="Balachadran M.T."/>
            <person name="Sivarajan S.R."/>
            <person name="Patrignani A."/>
            <person name="Gruter S."/>
            <person name="Poveda L."/>
            <person name="Shimizu-Inatsugi R."/>
            <person name="Baeten J."/>
            <person name="Francoijs K.J."/>
            <person name="Nataraja K.N."/>
            <person name="Reddy Y.A.N."/>
            <person name="Phadnis S."/>
            <person name="Ravikumar R.L."/>
            <person name="Schlapbach R."/>
            <person name="Sreeman S.M."/>
            <person name="Shimizu K.K."/>
        </authorList>
    </citation>
    <scope>NUCLEOTIDE SEQUENCE</scope>
</reference>
<reference evidence="2" key="2">
    <citation type="submission" date="2021-12" db="EMBL/GenBank/DDBJ databases">
        <title>Resequencing data analysis of finger millet.</title>
        <authorList>
            <person name="Hatakeyama M."/>
            <person name="Aluri S."/>
            <person name="Balachadran M.T."/>
            <person name="Sivarajan S.R."/>
            <person name="Poveda L."/>
            <person name="Shimizu-Inatsugi R."/>
            <person name="Schlapbach R."/>
            <person name="Sreeman S.M."/>
            <person name="Shimizu K.K."/>
        </authorList>
    </citation>
    <scope>NUCLEOTIDE SEQUENCE</scope>
</reference>
<evidence type="ECO:0000313" key="3">
    <source>
        <dbReference type="Proteomes" id="UP001054889"/>
    </source>
</evidence>
<keyword evidence="3" id="KW-1185">Reference proteome</keyword>
<name>A0AAV5FLY6_ELECO</name>
<sequence length="111" mass="12430">MHFRISFNDFIAYCSHRRSFESFPRLVALHNVFVASPRTAHSTAHKHRNTAIGLREDHESDVEESWVSNDEAGGMKTYDDTDVSDHEEAAGDNNVAGEDIAAAVDEFDDGY</sequence>
<accession>A0AAV5FLY6</accession>
<feature type="region of interest" description="Disordered" evidence="1">
    <location>
        <begin position="44"/>
        <end position="98"/>
    </location>
</feature>
<protein>
    <submittedName>
        <fullName evidence="2">Uncharacterized protein</fullName>
    </submittedName>
</protein>
<comment type="caution">
    <text evidence="2">The sequence shown here is derived from an EMBL/GenBank/DDBJ whole genome shotgun (WGS) entry which is preliminary data.</text>
</comment>
<dbReference type="Proteomes" id="UP001054889">
    <property type="component" value="Unassembled WGS sequence"/>
</dbReference>
<evidence type="ECO:0000313" key="2">
    <source>
        <dbReference type="EMBL" id="GJN35981.1"/>
    </source>
</evidence>